<sequence>MIKMMKKCIIILMLLSVSTINTIPVKAEVETSSSHELQQSSQVLTETSTSLSEQTSETTESQEVNESTEPTKDEIMSFDDYYENIPSSRSDLNPPVASRATRETRATIDRVNAGEANRPTVSFIDVSSHNATITVDQYRMMKGYGIKGVVVKLTEATTYLNPFAQSQIQNALAAGLKVSAYHYSHYISTASAQAEARYFASKAQLLNLPKETVMVSDIEETKMSNSSLNANTQAFKETLNSLGYNNVAYYLSRSWLSEAGGVFNVNQFGKNNIWVAQYPYTPTASQNWNNDYSSWQWSSNFYFPGIAHPFDINTDYTGLFTGNGWDGSVNVTGKTTIKDIDGKENIMNISATVDSGRFVPYKVYFAVWSDKNGQDDLVWYEGKRDSNGLWSTNVNIANHATDGTYIVHTYAQMSTNSSSKIMLNNSNFTISSPSLSASIGQYSNGGFDVIVNPVTKSGVKKVQVPSWSKSDQSDIKWYDATLQSDGTYKARVEISNHNYNQGIYRVHAYVYTNNNLSSARSVGTVEVKLKGTSGTIMIDDIDGKDTTFKANSTISMGEYAEPTALQHAVWSDENGQDDIVWYTAKKIGAGSYTAEFDIRKHKSAGNYSVHTYAKLPNGTMKAISQDSFVVTKPSFEASIGKVDISKGTFDVIINPSSKSGVDKIQVPIWSVANQSDIKWYDASLQSNGTYKTTAKISNHNFNDGIYRVHVYLYGKNGLRTASSIGTTEVKLDGITGETSIKNTDGKEINFEAKTKFTMGAFGTPAAVYFATWSNENGQDDIVWYDGKKNTDGSYSTTININKHKSVGPYTVHTYVKLINGRMKMISNDSFTVTEPALKASTQNVDKSKGTFDVVMEVDTVSGIDKLEVPVWTDKNQKDIKWYPAIKQSNGTYKVTVNKKDHQNSASNYTAHVYLYSKNGLVTRRNGNAEKVSF</sequence>
<feature type="chain" id="PRO_5009177390" description="Lysozyme" evidence="5">
    <location>
        <begin position="28"/>
        <end position="933"/>
    </location>
</feature>
<accession>A0A1E5GFA1</accession>
<evidence type="ECO:0000313" key="6">
    <source>
        <dbReference type="EMBL" id="OEG11404.1"/>
    </source>
</evidence>
<dbReference type="EMBL" id="MIJZ01000013">
    <property type="protein sequence ID" value="OEG11404.1"/>
    <property type="molecule type" value="Genomic_DNA"/>
</dbReference>
<dbReference type="GO" id="GO:0016052">
    <property type="term" value="P:carbohydrate catabolic process"/>
    <property type="evidence" value="ECO:0007669"/>
    <property type="project" value="TreeGrafter"/>
</dbReference>
<dbReference type="STRING" id="903984.BCR21_08890"/>
<reference evidence="7" key="1">
    <citation type="submission" date="2016-09" db="EMBL/GenBank/DDBJ databases">
        <authorList>
            <person name="Gulvik C.A."/>
        </authorList>
    </citation>
    <scope>NUCLEOTIDE SEQUENCE [LARGE SCALE GENOMIC DNA]</scope>
    <source>
        <strain evidence="7">DSM 23328</strain>
    </source>
</reference>
<evidence type="ECO:0000256" key="4">
    <source>
        <dbReference type="SAM" id="MobiDB-lite"/>
    </source>
</evidence>
<gene>
    <name evidence="6" type="ORF">BCR21_08890</name>
</gene>
<comment type="similarity">
    <text evidence="1">Belongs to the glycosyl hydrolase 25 family.</text>
</comment>
<dbReference type="SUPFAM" id="SSF51445">
    <property type="entry name" value="(Trans)glycosidases"/>
    <property type="match status" value="1"/>
</dbReference>
<proteinExistence type="inferred from homology"/>
<dbReference type="Gene3D" id="3.20.20.80">
    <property type="entry name" value="Glycosidases"/>
    <property type="match status" value="1"/>
</dbReference>
<feature type="region of interest" description="Disordered" evidence="4">
    <location>
        <begin position="33"/>
        <end position="73"/>
    </location>
</feature>
<feature type="compositionally biased region" description="Low complexity" evidence="4">
    <location>
        <begin position="38"/>
        <end position="68"/>
    </location>
</feature>
<dbReference type="OrthoDB" id="2173042at2"/>
<dbReference type="InterPro" id="IPR018077">
    <property type="entry name" value="Glyco_hydro_fam25_subgr"/>
</dbReference>
<dbReference type="SMART" id="SM00641">
    <property type="entry name" value="Glyco_25"/>
    <property type="match status" value="1"/>
</dbReference>
<evidence type="ECO:0000313" key="7">
    <source>
        <dbReference type="Proteomes" id="UP000094068"/>
    </source>
</evidence>
<protein>
    <recommendedName>
        <fullName evidence="8">Lysozyme</fullName>
    </recommendedName>
</protein>
<keyword evidence="2" id="KW-0378">Hydrolase</keyword>
<dbReference type="GO" id="GO:0016998">
    <property type="term" value="P:cell wall macromolecule catabolic process"/>
    <property type="evidence" value="ECO:0007669"/>
    <property type="project" value="InterPro"/>
</dbReference>
<comment type="caution">
    <text evidence="6">The sequence shown here is derived from an EMBL/GenBank/DDBJ whole genome shotgun (WGS) entry which is preliminary data.</text>
</comment>
<dbReference type="Gene3D" id="2.60.40.3760">
    <property type="match status" value="6"/>
</dbReference>
<keyword evidence="5" id="KW-0732">Signal</keyword>
<evidence type="ECO:0000256" key="5">
    <source>
        <dbReference type="SAM" id="SignalP"/>
    </source>
</evidence>
<evidence type="ECO:0000256" key="3">
    <source>
        <dbReference type="ARBA" id="ARBA00023295"/>
    </source>
</evidence>
<dbReference type="CDD" id="cd06522">
    <property type="entry name" value="GH25_AtlA-like"/>
    <property type="match status" value="1"/>
</dbReference>
<organism evidence="6 7">
    <name type="scientific">Enterococcus ureasiticus</name>
    <dbReference type="NCBI Taxonomy" id="903984"/>
    <lineage>
        <taxon>Bacteria</taxon>
        <taxon>Bacillati</taxon>
        <taxon>Bacillota</taxon>
        <taxon>Bacilli</taxon>
        <taxon>Lactobacillales</taxon>
        <taxon>Enterococcaceae</taxon>
        <taxon>Enterococcus</taxon>
    </lineage>
</organism>
<dbReference type="Pfam" id="PF08481">
    <property type="entry name" value="GBS_Bsp-like"/>
    <property type="match status" value="6"/>
</dbReference>
<name>A0A1E5GFA1_9ENTE</name>
<keyword evidence="7" id="KW-1185">Reference proteome</keyword>
<evidence type="ECO:0000256" key="1">
    <source>
        <dbReference type="ARBA" id="ARBA00010646"/>
    </source>
</evidence>
<dbReference type="Pfam" id="PF01183">
    <property type="entry name" value="Glyco_hydro_25"/>
    <property type="match status" value="1"/>
</dbReference>
<dbReference type="InterPro" id="IPR013688">
    <property type="entry name" value="GBS_Bsp-like"/>
</dbReference>
<dbReference type="InterPro" id="IPR002053">
    <property type="entry name" value="Glyco_hydro_25"/>
</dbReference>
<dbReference type="Proteomes" id="UP000094068">
    <property type="component" value="Unassembled WGS sequence"/>
</dbReference>
<dbReference type="InterPro" id="IPR017853">
    <property type="entry name" value="GH"/>
</dbReference>
<dbReference type="AlphaFoldDB" id="A0A1E5GFA1"/>
<dbReference type="GO" id="GO:0009253">
    <property type="term" value="P:peptidoglycan catabolic process"/>
    <property type="evidence" value="ECO:0007669"/>
    <property type="project" value="InterPro"/>
</dbReference>
<keyword evidence="3" id="KW-0326">Glycosidase</keyword>
<evidence type="ECO:0008006" key="8">
    <source>
        <dbReference type="Google" id="ProtNLM"/>
    </source>
</evidence>
<evidence type="ECO:0000256" key="2">
    <source>
        <dbReference type="ARBA" id="ARBA00022801"/>
    </source>
</evidence>
<dbReference type="GO" id="GO:0003796">
    <property type="term" value="F:lysozyme activity"/>
    <property type="evidence" value="ECO:0007669"/>
    <property type="project" value="InterPro"/>
</dbReference>
<feature type="signal peptide" evidence="5">
    <location>
        <begin position="1"/>
        <end position="27"/>
    </location>
</feature>
<dbReference type="PROSITE" id="PS51904">
    <property type="entry name" value="GLYCOSYL_HYDROL_F25_2"/>
    <property type="match status" value="1"/>
</dbReference>
<dbReference type="PANTHER" id="PTHR34135">
    <property type="entry name" value="LYSOZYME"/>
    <property type="match status" value="1"/>
</dbReference>
<dbReference type="PANTHER" id="PTHR34135:SF2">
    <property type="entry name" value="LYSOZYME"/>
    <property type="match status" value="1"/>
</dbReference>